<proteinExistence type="predicted"/>
<accession>A0ABT0C872</accession>
<dbReference type="Pfam" id="PF02627">
    <property type="entry name" value="CMD"/>
    <property type="match status" value="1"/>
</dbReference>
<dbReference type="InterPro" id="IPR029032">
    <property type="entry name" value="AhpD-like"/>
</dbReference>
<dbReference type="RefSeq" id="WP_244348617.1">
    <property type="nucleotide sequence ID" value="NZ_JAFIRA010000002.1"/>
</dbReference>
<protein>
    <submittedName>
        <fullName evidence="2">Carboxymuconolactone decarboxylase family protein</fullName>
    </submittedName>
</protein>
<gene>
    <name evidence="2" type="ORF">JX360_01235</name>
</gene>
<reference evidence="2" key="1">
    <citation type="submission" date="2021-02" db="EMBL/GenBank/DDBJ databases">
        <title>The CRISPR/cas machinery reduction and long-range gene transfer in the hot spring cyanobacterium Synechococcus.</title>
        <authorList>
            <person name="Dvorak P."/>
            <person name="Jahodarova E."/>
            <person name="Hasler P."/>
            <person name="Poulickova A."/>
        </authorList>
    </citation>
    <scope>NUCLEOTIDE SEQUENCE</scope>
    <source>
        <strain evidence="2">Rupite</strain>
    </source>
</reference>
<dbReference type="InterPro" id="IPR004675">
    <property type="entry name" value="AhpD_core"/>
</dbReference>
<name>A0ABT0C872_THEVL</name>
<dbReference type="InterPro" id="IPR003779">
    <property type="entry name" value="CMD-like"/>
</dbReference>
<comment type="caution">
    <text evidence="2">The sequence shown here is derived from an EMBL/GenBank/DDBJ whole genome shotgun (WGS) entry which is preliminary data.</text>
</comment>
<dbReference type="Proteomes" id="UP000830835">
    <property type="component" value="Unassembled WGS sequence"/>
</dbReference>
<dbReference type="NCBIfam" id="TIGR00778">
    <property type="entry name" value="ahpD_dom"/>
    <property type="match status" value="1"/>
</dbReference>
<evidence type="ECO:0000259" key="1">
    <source>
        <dbReference type="Pfam" id="PF02627"/>
    </source>
</evidence>
<organism evidence="2 3">
    <name type="scientific">Thermostichus vulcanus str. 'Rupite'</name>
    <dbReference type="NCBI Taxonomy" id="2813851"/>
    <lineage>
        <taxon>Bacteria</taxon>
        <taxon>Bacillati</taxon>
        <taxon>Cyanobacteriota</taxon>
        <taxon>Cyanophyceae</taxon>
        <taxon>Thermostichales</taxon>
        <taxon>Thermostichaceae</taxon>
        <taxon>Thermostichus</taxon>
    </lineage>
</organism>
<feature type="domain" description="Carboxymuconolactone decarboxylase-like" evidence="1">
    <location>
        <begin position="40"/>
        <end position="124"/>
    </location>
</feature>
<dbReference type="EMBL" id="JAFIRA010000002">
    <property type="protein sequence ID" value="MCJ2541540.1"/>
    <property type="molecule type" value="Genomic_DNA"/>
</dbReference>
<dbReference type="PANTHER" id="PTHR34846">
    <property type="entry name" value="4-CARBOXYMUCONOLACTONE DECARBOXYLASE FAMILY PROTEIN (AFU_ORTHOLOGUE AFUA_6G11590)"/>
    <property type="match status" value="1"/>
</dbReference>
<dbReference type="Gene3D" id="1.20.1290.10">
    <property type="entry name" value="AhpD-like"/>
    <property type="match status" value="1"/>
</dbReference>
<dbReference type="PANTHER" id="PTHR34846:SF10">
    <property type="entry name" value="CYTOPLASMIC PROTEIN"/>
    <property type="match status" value="1"/>
</dbReference>
<dbReference type="SUPFAM" id="SSF69118">
    <property type="entry name" value="AhpD-like"/>
    <property type="match status" value="1"/>
</dbReference>
<evidence type="ECO:0000313" key="2">
    <source>
        <dbReference type="EMBL" id="MCJ2541540.1"/>
    </source>
</evidence>
<sequence length="185" mass="20767">MRIPPVTPEKADKQLQKVYESLEKVYGTALNPLQVMAHKPQLMRAVMTLYGALHTENPNLSEELKELISIRISQINGCRHYCLPYHTLQAQKYGATPAKIAAVAQSRTSTLYTEAEKLAIEYAERMTVPSMVVTESFFAQLKAIWSEADLVELSALIGFMNFWTKVIAALDIPLDPIFAEQLHSS</sequence>
<keyword evidence="3" id="KW-1185">Reference proteome</keyword>
<evidence type="ECO:0000313" key="3">
    <source>
        <dbReference type="Proteomes" id="UP000830835"/>
    </source>
</evidence>